<accession>A0A5K1HQ95</accession>
<dbReference type="EMBL" id="LR722068">
    <property type="protein sequence ID" value="VVW87404.1"/>
    <property type="molecule type" value="Genomic_DNA"/>
</dbReference>
<proteinExistence type="predicted"/>
<organism evidence="2">
    <name type="scientific">Nymphaea colorata</name>
    <name type="common">pocket water lily</name>
    <dbReference type="NCBI Taxonomy" id="210225"/>
    <lineage>
        <taxon>Eukaryota</taxon>
        <taxon>Viridiplantae</taxon>
        <taxon>Streptophyta</taxon>
        <taxon>Embryophyta</taxon>
        <taxon>Tracheophyta</taxon>
        <taxon>Spermatophyta</taxon>
        <taxon>Magnoliopsida</taxon>
        <taxon>Nymphaeales</taxon>
        <taxon>Nymphaeaceae</taxon>
        <taxon>Nymphaea</taxon>
    </lineage>
</organism>
<reference evidence="2" key="1">
    <citation type="submission" date="2019-09" db="EMBL/GenBank/DDBJ databases">
        <authorList>
            <person name="Zhang L."/>
        </authorList>
    </citation>
    <scope>NUCLEOTIDE SEQUENCE</scope>
</reference>
<dbReference type="AlphaFoldDB" id="A0A5K1HQ95"/>
<evidence type="ECO:0000313" key="2">
    <source>
        <dbReference type="EMBL" id="VVW87404.1"/>
    </source>
</evidence>
<feature type="compositionally biased region" description="Basic and acidic residues" evidence="1">
    <location>
        <begin position="12"/>
        <end position="41"/>
    </location>
</feature>
<feature type="compositionally biased region" description="Polar residues" evidence="1">
    <location>
        <begin position="1"/>
        <end position="11"/>
    </location>
</feature>
<feature type="compositionally biased region" description="Basic and acidic residues" evidence="1">
    <location>
        <begin position="57"/>
        <end position="73"/>
    </location>
</feature>
<protein>
    <submittedName>
        <fullName evidence="2">Uncharacterized protein</fullName>
    </submittedName>
</protein>
<gene>
    <name evidence="2" type="ORF">NYM_LOCUS29805</name>
</gene>
<name>A0A5K1HQ95_9MAGN</name>
<feature type="region of interest" description="Disordered" evidence="1">
    <location>
        <begin position="1"/>
        <end position="96"/>
    </location>
</feature>
<evidence type="ECO:0000256" key="1">
    <source>
        <dbReference type="SAM" id="MobiDB-lite"/>
    </source>
</evidence>
<sequence>MDQKSSTTHVESTPKRTRWDSTPMVRHELNADPRRINDRTPARPNAEQTPSRFSETPLRRGEAQTPQRWDDRTPMIGGATPSYAGATPTPNNLKTPDILNLTSKKLELLRWEKEL</sequence>